<comment type="caution">
    <text evidence="8">The sequence shown here is derived from an EMBL/GenBank/DDBJ whole genome shotgun (WGS) entry which is preliminary data.</text>
</comment>
<dbReference type="InterPro" id="IPR034154">
    <property type="entry name" value="TOPRIM_DnaG/twinkle"/>
</dbReference>
<dbReference type="SUPFAM" id="SSF57783">
    <property type="entry name" value="Zinc beta-ribbon"/>
    <property type="match status" value="1"/>
</dbReference>
<evidence type="ECO:0000256" key="1">
    <source>
        <dbReference type="ARBA" id="ARBA00022478"/>
    </source>
</evidence>
<dbReference type="GO" id="GO:1990077">
    <property type="term" value="C:primosome complex"/>
    <property type="evidence" value="ECO:0007669"/>
    <property type="project" value="UniProtKB-KW"/>
</dbReference>
<evidence type="ECO:0000259" key="7">
    <source>
        <dbReference type="SMART" id="SM00778"/>
    </source>
</evidence>
<evidence type="ECO:0000256" key="4">
    <source>
        <dbReference type="ARBA" id="ARBA00022695"/>
    </source>
</evidence>
<evidence type="ECO:0000256" key="2">
    <source>
        <dbReference type="ARBA" id="ARBA00022515"/>
    </source>
</evidence>
<dbReference type="GO" id="GO:0008270">
    <property type="term" value="F:zinc ion binding"/>
    <property type="evidence" value="ECO:0007669"/>
    <property type="project" value="InterPro"/>
</dbReference>
<evidence type="ECO:0000256" key="3">
    <source>
        <dbReference type="ARBA" id="ARBA00022679"/>
    </source>
</evidence>
<proteinExistence type="predicted"/>
<evidence type="ECO:0000256" key="5">
    <source>
        <dbReference type="ARBA" id="ARBA00022705"/>
    </source>
</evidence>
<protein>
    <submittedName>
        <fullName evidence="8">Zinc-binding protein</fullName>
    </submittedName>
</protein>
<feature type="domain" description="DNA primase/helicase Gp4 N-terminal Bacteriophage T7-like" evidence="7">
    <location>
        <begin position="37"/>
        <end position="75"/>
    </location>
</feature>
<dbReference type="EMBL" id="JABBHS010000198">
    <property type="protein sequence ID" value="MBU2722902.1"/>
    <property type="molecule type" value="Genomic_DNA"/>
</dbReference>
<keyword evidence="3" id="KW-0808">Transferase</keyword>
<dbReference type="GO" id="GO:0000428">
    <property type="term" value="C:DNA-directed RNA polymerase complex"/>
    <property type="evidence" value="ECO:0007669"/>
    <property type="project" value="UniProtKB-KW"/>
</dbReference>
<dbReference type="AlphaFoldDB" id="A0A8X8KAJ4"/>
<name>A0A8X8KAJ4_ACIFI</name>
<sequence>MHQHYDLVETRAAAHQRWDMILEQLAPEIRPALDKVGRHMPCPVHGGKDGFRVFKNVAETGGGICNTCGNFHDGFALLMWLRNWTFREALISVSNLLGTGSIPEISARPRPVHIAPERADIRKRLSDTWANSIPITDPKAKPLRAYLHGRGIPLQKWLHLVPEHEDVLRFHPSLSFYEEGELLGRWPAMIAMVTQSNGSPVNLHRTYIAHDGSGKAPVNPARKLMSPYPGRKTPGSAIRLGNIESGLCQVTEGIETALAVMVARQKPVWSTISDTFMASFIPPPGTHSVVIWADKDREQLVKNAWIRPGEHYAEKLRERLSSEGYATRVLVPSVNIPDCDKSVDWNDILVRYGAEHIGPQQQNHKSGVLSKIMSVWRAA</sequence>
<dbReference type="GO" id="GO:0004386">
    <property type="term" value="F:helicase activity"/>
    <property type="evidence" value="ECO:0007669"/>
    <property type="project" value="InterPro"/>
</dbReference>
<dbReference type="Pfam" id="PF08273">
    <property type="entry name" value="Zn_Ribbon_Prim"/>
    <property type="match status" value="1"/>
</dbReference>
<dbReference type="CDD" id="cd01029">
    <property type="entry name" value="TOPRIM_primases"/>
    <property type="match status" value="1"/>
</dbReference>
<accession>A0A8X8KAJ4</accession>
<evidence type="ECO:0000256" key="6">
    <source>
        <dbReference type="ARBA" id="ARBA00023163"/>
    </source>
</evidence>
<dbReference type="InterPro" id="IPR055570">
    <property type="entry name" value="DUF7146"/>
</dbReference>
<dbReference type="InterPro" id="IPR036977">
    <property type="entry name" value="DNA_primase_Znf_CHC2"/>
</dbReference>
<gene>
    <name evidence="8" type="ORF">HF568_06700</name>
</gene>
<evidence type="ECO:0000313" key="9">
    <source>
        <dbReference type="Proteomes" id="UP000887300"/>
    </source>
</evidence>
<keyword evidence="5" id="KW-0235">DNA replication</keyword>
<keyword evidence="6" id="KW-0804">Transcription</keyword>
<dbReference type="Pfam" id="PF13362">
    <property type="entry name" value="Toprim_3"/>
    <property type="match status" value="1"/>
</dbReference>
<keyword evidence="1" id="KW-0240">DNA-directed RNA polymerase</keyword>
<evidence type="ECO:0000313" key="8">
    <source>
        <dbReference type="EMBL" id="MBU2722902.1"/>
    </source>
</evidence>
<reference evidence="8" key="1">
    <citation type="journal article" date="2021" name="ISME J.">
        <title>Genomic evolution of the class Acidithiobacillia: deep-branching Proteobacteria living in extreme acidic conditions.</title>
        <authorList>
            <person name="Moya-Beltran A."/>
            <person name="Beard S."/>
            <person name="Rojas-Villalobos C."/>
            <person name="Issotta F."/>
            <person name="Gallardo Y."/>
            <person name="Ulloa R."/>
            <person name="Giaveno A."/>
            <person name="Degli Esposti M."/>
            <person name="Johnson D.B."/>
            <person name="Quatrini R."/>
        </authorList>
    </citation>
    <scope>NUCLEOTIDE SEQUENCE</scope>
    <source>
        <strain evidence="8">DSM 583</strain>
    </source>
</reference>
<dbReference type="RefSeq" id="WP_215886143.1">
    <property type="nucleotide sequence ID" value="NZ_CP134225.1"/>
</dbReference>
<organism evidence="8 9">
    <name type="scientific">Acidithiobacillus ferridurans</name>
    <dbReference type="NCBI Taxonomy" id="1232575"/>
    <lineage>
        <taxon>Bacteria</taxon>
        <taxon>Pseudomonadati</taxon>
        <taxon>Pseudomonadota</taxon>
        <taxon>Acidithiobacillia</taxon>
        <taxon>Acidithiobacillales</taxon>
        <taxon>Acidithiobacillaceae</taxon>
        <taxon>Acidithiobacillus</taxon>
    </lineage>
</organism>
<dbReference type="Proteomes" id="UP000887300">
    <property type="component" value="Unassembled WGS sequence"/>
</dbReference>
<dbReference type="GO" id="GO:0016779">
    <property type="term" value="F:nucleotidyltransferase activity"/>
    <property type="evidence" value="ECO:0007669"/>
    <property type="project" value="UniProtKB-KW"/>
</dbReference>
<keyword evidence="2" id="KW-0639">Primosome</keyword>
<dbReference type="GO" id="GO:0006269">
    <property type="term" value="P:DNA replication, synthesis of primer"/>
    <property type="evidence" value="ECO:0007669"/>
    <property type="project" value="UniProtKB-KW"/>
</dbReference>
<dbReference type="Pfam" id="PF23639">
    <property type="entry name" value="DUF7146"/>
    <property type="match status" value="1"/>
</dbReference>
<dbReference type="GO" id="GO:0003677">
    <property type="term" value="F:DNA binding"/>
    <property type="evidence" value="ECO:0007669"/>
    <property type="project" value="InterPro"/>
</dbReference>
<keyword evidence="4" id="KW-0548">Nucleotidyltransferase</keyword>
<dbReference type="InterPro" id="IPR006171">
    <property type="entry name" value="TOPRIM_dom"/>
</dbReference>
<dbReference type="Gene3D" id="3.90.580.10">
    <property type="entry name" value="Zinc finger, CHC2-type domain"/>
    <property type="match status" value="1"/>
</dbReference>
<dbReference type="InterPro" id="IPR013237">
    <property type="entry name" value="Phage_T7_Gp4_N"/>
</dbReference>
<dbReference type="SMART" id="SM00778">
    <property type="entry name" value="Prim_Zn_Ribbon"/>
    <property type="match status" value="1"/>
</dbReference>